<accession>A0AAD3XMR9</accession>
<sequence>MISLNSIISSLWQLIQDPGFTKANHSKSIGQLQQSPIAQQQLPIASSFLCTLLRRCNQTSQLHTSISKVQRNKFSFPASASISRALPSAVIKTRTS</sequence>
<name>A0AAD3XMR9_NEPGR</name>
<gene>
    <name evidence="1" type="ORF">Nepgr_012398</name>
</gene>
<protein>
    <submittedName>
        <fullName evidence="1">Uncharacterized protein</fullName>
    </submittedName>
</protein>
<dbReference type="AlphaFoldDB" id="A0AAD3XMR9"/>
<evidence type="ECO:0000313" key="2">
    <source>
        <dbReference type="Proteomes" id="UP001279734"/>
    </source>
</evidence>
<organism evidence="1 2">
    <name type="scientific">Nepenthes gracilis</name>
    <name type="common">Slender pitcher plant</name>
    <dbReference type="NCBI Taxonomy" id="150966"/>
    <lineage>
        <taxon>Eukaryota</taxon>
        <taxon>Viridiplantae</taxon>
        <taxon>Streptophyta</taxon>
        <taxon>Embryophyta</taxon>
        <taxon>Tracheophyta</taxon>
        <taxon>Spermatophyta</taxon>
        <taxon>Magnoliopsida</taxon>
        <taxon>eudicotyledons</taxon>
        <taxon>Gunneridae</taxon>
        <taxon>Pentapetalae</taxon>
        <taxon>Caryophyllales</taxon>
        <taxon>Nepenthaceae</taxon>
        <taxon>Nepenthes</taxon>
    </lineage>
</organism>
<dbReference type="EMBL" id="BSYO01000010">
    <property type="protein sequence ID" value="GMH10557.1"/>
    <property type="molecule type" value="Genomic_DNA"/>
</dbReference>
<reference evidence="1" key="1">
    <citation type="submission" date="2023-05" db="EMBL/GenBank/DDBJ databases">
        <title>Nepenthes gracilis genome sequencing.</title>
        <authorList>
            <person name="Fukushima K."/>
        </authorList>
    </citation>
    <scope>NUCLEOTIDE SEQUENCE</scope>
    <source>
        <strain evidence="1">SING2019-196</strain>
    </source>
</reference>
<evidence type="ECO:0000313" key="1">
    <source>
        <dbReference type="EMBL" id="GMH10557.1"/>
    </source>
</evidence>
<keyword evidence="2" id="KW-1185">Reference proteome</keyword>
<proteinExistence type="predicted"/>
<dbReference type="Proteomes" id="UP001279734">
    <property type="component" value="Unassembled WGS sequence"/>
</dbReference>
<comment type="caution">
    <text evidence="1">The sequence shown here is derived from an EMBL/GenBank/DDBJ whole genome shotgun (WGS) entry which is preliminary data.</text>
</comment>